<keyword evidence="7" id="KW-1185">Reference proteome</keyword>
<feature type="signal peptide" evidence="4">
    <location>
        <begin position="1"/>
        <end position="29"/>
    </location>
</feature>
<keyword evidence="2" id="KW-0106">Calcium</keyword>
<dbReference type="OrthoDB" id="7156875at2"/>
<evidence type="ECO:0000256" key="1">
    <source>
        <dbReference type="ARBA" id="ARBA00022723"/>
    </source>
</evidence>
<dbReference type="Gene3D" id="3.40.50.410">
    <property type="entry name" value="von Willebrand factor, type A domain"/>
    <property type="match status" value="1"/>
</dbReference>
<keyword evidence="1" id="KW-0479">Metal-binding</keyword>
<dbReference type="SMART" id="SM00327">
    <property type="entry name" value="VWA"/>
    <property type="match status" value="1"/>
</dbReference>
<organism evidence="6 7">
    <name type="scientific">Neisseria canis</name>
    <dbReference type="NCBI Taxonomy" id="493"/>
    <lineage>
        <taxon>Bacteria</taxon>
        <taxon>Pseudomonadati</taxon>
        <taxon>Pseudomonadota</taxon>
        <taxon>Betaproteobacteria</taxon>
        <taxon>Neisseriales</taxon>
        <taxon>Neisseriaceae</taxon>
        <taxon>Neisseria</taxon>
    </lineage>
</organism>
<evidence type="ECO:0000256" key="3">
    <source>
        <dbReference type="SAM" id="MobiDB-lite"/>
    </source>
</evidence>
<feature type="region of interest" description="Disordered" evidence="3">
    <location>
        <begin position="255"/>
        <end position="280"/>
    </location>
</feature>
<dbReference type="InterPro" id="IPR002035">
    <property type="entry name" value="VWF_A"/>
</dbReference>
<dbReference type="Pfam" id="PF05567">
    <property type="entry name" value="T4P_PilY1"/>
    <property type="match status" value="1"/>
</dbReference>
<dbReference type="Proteomes" id="UP000279284">
    <property type="component" value="Chromosome"/>
</dbReference>
<evidence type="ECO:0000259" key="5">
    <source>
        <dbReference type="PROSITE" id="PS50234"/>
    </source>
</evidence>
<dbReference type="PROSITE" id="PS50234">
    <property type="entry name" value="VWFA"/>
    <property type="match status" value="1"/>
</dbReference>
<dbReference type="RefSeq" id="WP_085416959.1">
    <property type="nucleotide sequence ID" value="NZ_CAUJPY010000019.1"/>
</dbReference>
<dbReference type="NCBIfam" id="NF040838">
    <property type="entry name" value="T4_PilC_Neiss"/>
    <property type="match status" value="1"/>
</dbReference>
<dbReference type="InterPro" id="IPR008707">
    <property type="entry name" value="B-propeller_PilY1"/>
</dbReference>
<name>A0A1X3CWI6_9NEIS</name>
<evidence type="ECO:0000256" key="2">
    <source>
        <dbReference type="ARBA" id="ARBA00022837"/>
    </source>
</evidence>
<feature type="region of interest" description="Disordered" evidence="3">
    <location>
        <begin position="982"/>
        <end position="1005"/>
    </location>
</feature>
<evidence type="ECO:0000313" key="7">
    <source>
        <dbReference type="Proteomes" id="UP000279284"/>
    </source>
</evidence>
<protein>
    <submittedName>
        <fullName evidence="6">Type IV pilus assembly protein</fullName>
    </submittedName>
</protein>
<dbReference type="SUPFAM" id="SSF53300">
    <property type="entry name" value="vWA-like"/>
    <property type="match status" value="1"/>
</dbReference>
<accession>A0A1X3CWI6</accession>
<dbReference type="EMBL" id="LR134313">
    <property type="protein sequence ID" value="VEE99199.1"/>
    <property type="molecule type" value="Genomic_DNA"/>
</dbReference>
<reference evidence="6 7" key="1">
    <citation type="submission" date="2018-12" db="EMBL/GenBank/DDBJ databases">
        <authorList>
            <consortium name="Pathogen Informatics"/>
        </authorList>
    </citation>
    <scope>NUCLEOTIDE SEQUENCE [LARGE SCALE GENOMIC DNA]</scope>
    <source>
        <strain evidence="6 7">NCTC10296</strain>
    </source>
</reference>
<dbReference type="SMR" id="A0A1X3CWI6"/>
<proteinExistence type="predicted"/>
<gene>
    <name evidence="6" type="primary">pilC1</name>
    <name evidence="6" type="ORF">NCTC10296_00215</name>
</gene>
<dbReference type="SUPFAM" id="SSF50978">
    <property type="entry name" value="WD40 repeat-like"/>
    <property type="match status" value="1"/>
</dbReference>
<evidence type="ECO:0000256" key="4">
    <source>
        <dbReference type="SAM" id="SignalP"/>
    </source>
</evidence>
<feature type="compositionally biased region" description="Basic and acidic residues" evidence="3">
    <location>
        <begin position="262"/>
        <end position="280"/>
    </location>
</feature>
<evidence type="ECO:0000313" key="6">
    <source>
        <dbReference type="EMBL" id="VEE99199.1"/>
    </source>
</evidence>
<dbReference type="KEGG" id="nci:NCTC10296_00215"/>
<dbReference type="InterPro" id="IPR036465">
    <property type="entry name" value="vWFA_dom_sf"/>
</dbReference>
<feature type="domain" description="VWFA" evidence="5">
    <location>
        <begin position="53"/>
        <end position="333"/>
    </location>
</feature>
<feature type="chain" id="PRO_5030037506" evidence="4">
    <location>
        <begin position="30"/>
        <end position="1049"/>
    </location>
</feature>
<keyword evidence="4" id="KW-0732">Signal</keyword>
<dbReference type="STRING" id="493.BWD07_08300"/>
<dbReference type="GO" id="GO:0046872">
    <property type="term" value="F:metal ion binding"/>
    <property type="evidence" value="ECO:0007669"/>
    <property type="project" value="UniProtKB-KW"/>
</dbReference>
<sequence>MSQQKNMKPICQSVLGALTLMAAYHSASAATISETPFRLQNKVTTAQSKVKPNFMLLIDDSGSMNEPVNRRDSTTRLKATQDALYAVLDQYQDNFNWGLQTYHNNGRSDLNDYTSDWRDVKQRVGRIRPNDGTPTTRRYYEVTNIMRDKTKYRCEKNFIVVMTDGDANSSCTTGRWRNKTFNYSYKKNGQYVGSSWISWDKYFYDPYFGPGEPGRCENKDDGPVDSHWDVDNGLQFFSHTLATKDFKTEGIDRTGRSWNGDVRVDPTEEDRQTKQPKSKYEKQTINTFTIGLSGITRRGEDYLRNGASSYRGKKNFFIANDRQELLNAFKQAAESANESGGVVATATSGTVAPAIVANRSGAEGAISVLIDSGSWSSQIRFYEANKNDKKNLEFSEDYKEPSYTNRKTLINVGNGTHFVEKLNASPPGNEFFGITQTGQDANEWRDALLKWTARSADDNSIKNMAEQRKYSQPYRIREGKARNLGDIIDSPVTAIGSNETGRQEFLITSANDGMVHIFQKSEGDHPYDLKASYIPATMERSNENLASILKQVAHEEYGKTDANPHRYLINGGFTVLGTPKKENGDRHYFMFGAMGQGGRGAYALNVGGKHIHTGRPVGIHAEASSWESQVPLFETEKGEGNNLGFTIGTPRIGRVLVDASSRDIRYAGILASGYKNKPAKNGSSENVNETALYLYDMLGHDAVTAQPVSGSKPGQLLKKIVVADGVGGLSTPVLLDIESDGIYDLAYAGDYGGNLYRFDLRGGINEWKVTRIFTGNGNKPIVAAPTISYRPNGKYIVIVGTGSEVYDEDFNSTETQSVYGIFDDVNTTPSLPAQETDLLSQQFTQRRGFYYLSNNQIQPQHKGWKIDLSDLNGERVVTQGKMLLRTALIETRAYVKNTVSNKDEISGDICAVQKTEDTIEAKSRLLQINSTNGGALTKRDARVVYKDGGEDGNYFANGKLFNGLVSNGSVAAALKGDTLTVDGQNAGSGEEKPIKGPGESIKRQPNTCFKSKENQSIVLQSTEGELYSLQVDGPLCDQFVRRISWRELT</sequence>
<dbReference type="AlphaFoldDB" id="A0A1X3CWI6"/>
<dbReference type="InterPro" id="IPR036322">
    <property type="entry name" value="WD40_repeat_dom_sf"/>
</dbReference>